<feature type="region of interest" description="Disordered" evidence="1">
    <location>
        <begin position="368"/>
        <end position="399"/>
    </location>
</feature>
<evidence type="ECO:0008006" key="4">
    <source>
        <dbReference type="Google" id="ProtNLM"/>
    </source>
</evidence>
<dbReference type="EMBL" id="JAFEKC020000013">
    <property type="protein sequence ID" value="KAK0511406.1"/>
    <property type="molecule type" value="Genomic_DNA"/>
</dbReference>
<proteinExistence type="predicted"/>
<gene>
    <name evidence="2" type="ORF">JMJ35_005979</name>
</gene>
<feature type="compositionally biased region" description="Basic and acidic residues" evidence="1">
    <location>
        <begin position="58"/>
        <end position="67"/>
    </location>
</feature>
<keyword evidence="3" id="KW-1185">Reference proteome</keyword>
<evidence type="ECO:0000313" key="3">
    <source>
        <dbReference type="Proteomes" id="UP001166286"/>
    </source>
</evidence>
<feature type="compositionally biased region" description="Basic and acidic residues" evidence="1">
    <location>
        <begin position="16"/>
        <end position="25"/>
    </location>
</feature>
<accession>A0AA39U9J7</accession>
<dbReference type="Pfam" id="PF10253">
    <property type="entry name" value="PRCC"/>
    <property type="match status" value="1"/>
</dbReference>
<evidence type="ECO:0000256" key="1">
    <source>
        <dbReference type="SAM" id="MobiDB-lite"/>
    </source>
</evidence>
<dbReference type="PANTHER" id="PTHR13621:SF2">
    <property type="entry name" value="PROLINE-RICH PROTEIN PRCC"/>
    <property type="match status" value="1"/>
</dbReference>
<reference evidence="2" key="1">
    <citation type="submission" date="2023-03" db="EMBL/GenBank/DDBJ databases">
        <title>Complete genome of Cladonia borealis.</title>
        <authorList>
            <person name="Park H."/>
        </authorList>
    </citation>
    <scope>NUCLEOTIDE SEQUENCE</scope>
    <source>
        <strain evidence="2">ANT050790</strain>
    </source>
</reference>
<dbReference type="InterPro" id="IPR018800">
    <property type="entry name" value="PRCC"/>
</dbReference>
<comment type="caution">
    <text evidence="2">The sequence shown here is derived from an EMBL/GenBank/DDBJ whole genome shotgun (WGS) entry which is preliminary data.</text>
</comment>
<organism evidence="2 3">
    <name type="scientific">Cladonia borealis</name>
    <dbReference type="NCBI Taxonomy" id="184061"/>
    <lineage>
        <taxon>Eukaryota</taxon>
        <taxon>Fungi</taxon>
        <taxon>Dikarya</taxon>
        <taxon>Ascomycota</taxon>
        <taxon>Pezizomycotina</taxon>
        <taxon>Lecanoromycetes</taxon>
        <taxon>OSLEUM clade</taxon>
        <taxon>Lecanoromycetidae</taxon>
        <taxon>Lecanorales</taxon>
        <taxon>Lecanorineae</taxon>
        <taxon>Cladoniaceae</taxon>
        <taxon>Cladonia</taxon>
    </lineage>
</organism>
<evidence type="ECO:0000313" key="2">
    <source>
        <dbReference type="EMBL" id="KAK0511406.1"/>
    </source>
</evidence>
<protein>
    <recommendedName>
        <fullName evidence="4">Mitotic checkpoint regulator, MAD2B-interacting-domain-containing protein</fullName>
    </recommendedName>
</protein>
<dbReference type="AlphaFoldDB" id="A0AA39U9J7"/>
<sequence length="399" mass="43319">MALVDYSGSEDSDQEEQTKLQEAARGKVNTTKPSFQKVVDRSNPHKIRVNLPDLAKPEEFNDLERPSKRAKVGSGGFSGFNSLLPAPKRTAAPNGGPTTNGARKGGLGVGINLKTGAAPGFSRDPVDTVSTGNEEGAETERTGDVNTIQHDEEMHHKPPANDESPTLLKPVEAVKIQGNRTMFKPLSVARKPQKKKAQVGESLPNMKVQVDDFTQKPKLAPKLSLFSTGEEIEPPTKSSIASGTYQPIIYTTTTPDPKPAPVDPSSDPQPSEDDNYYPYDHPEPRFDEPQIQSLTSIASDLNLTRAETRQLLGRQKHNQTGGPSTINIVNFNTDAEYAANEILRQAGETVQHNPVRAIAPGKHSLKQLVNAASSQKDALEESFASGRRNKKEAGSKYGW</sequence>
<dbReference type="Proteomes" id="UP001166286">
    <property type="component" value="Unassembled WGS sequence"/>
</dbReference>
<feature type="region of interest" description="Disordered" evidence="1">
    <location>
        <begin position="58"/>
        <end position="145"/>
    </location>
</feature>
<dbReference type="GO" id="GO:0005634">
    <property type="term" value="C:nucleus"/>
    <property type="evidence" value="ECO:0007669"/>
    <property type="project" value="TreeGrafter"/>
</dbReference>
<feature type="region of interest" description="Disordered" evidence="1">
    <location>
        <begin position="229"/>
        <end position="287"/>
    </location>
</feature>
<feature type="compositionally biased region" description="Low complexity" evidence="1">
    <location>
        <begin position="244"/>
        <end position="255"/>
    </location>
</feature>
<dbReference type="PANTHER" id="PTHR13621">
    <property type="entry name" value="PROLINE-RICH PROTEIN PRCC"/>
    <property type="match status" value="1"/>
</dbReference>
<feature type="region of interest" description="Disordered" evidence="1">
    <location>
        <begin position="1"/>
        <end position="44"/>
    </location>
</feature>
<name>A0AA39U9J7_9LECA</name>